<organism evidence="1 2">
    <name type="scientific">Algoriphagus pacificus</name>
    <dbReference type="NCBI Taxonomy" id="2811234"/>
    <lineage>
        <taxon>Bacteria</taxon>
        <taxon>Pseudomonadati</taxon>
        <taxon>Bacteroidota</taxon>
        <taxon>Cytophagia</taxon>
        <taxon>Cytophagales</taxon>
        <taxon>Cyclobacteriaceae</taxon>
        <taxon>Algoriphagus</taxon>
    </lineage>
</organism>
<comment type="caution">
    <text evidence="1">The sequence shown here is derived from an EMBL/GenBank/DDBJ whole genome shotgun (WGS) entry which is preliminary data.</text>
</comment>
<dbReference type="RefSeq" id="WP_206584624.1">
    <property type="nucleotide sequence ID" value="NZ_JAFKCU010000001.1"/>
</dbReference>
<dbReference type="Gene3D" id="2.120.10.30">
    <property type="entry name" value="TolB, C-terminal domain"/>
    <property type="match status" value="1"/>
</dbReference>
<keyword evidence="2" id="KW-1185">Reference proteome</keyword>
<evidence type="ECO:0000313" key="2">
    <source>
        <dbReference type="Proteomes" id="UP000664480"/>
    </source>
</evidence>
<reference evidence="1 2" key="1">
    <citation type="submission" date="2021-03" db="EMBL/GenBank/DDBJ databases">
        <title>novel species isolated from a fishpond in China.</title>
        <authorList>
            <person name="Lu H."/>
            <person name="Cai Z."/>
        </authorList>
    </citation>
    <scope>NUCLEOTIDE SEQUENCE [LARGE SCALE GENOMIC DNA]</scope>
    <source>
        <strain evidence="1 2">YJ13C</strain>
    </source>
</reference>
<proteinExistence type="predicted"/>
<evidence type="ECO:0000313" key="1">
    <source>
        <dbReference type="EMBL" id="MBN7813956.1"/>
    </source>
</evidence>
<gene>
    <name evidence="1" type="ORF">J0A69_00890</name>
</gene>
<accession>A0ABS3CBP4</accession>
<protein>
    <recommendedName>
        <fullName evidence="3">6-bladed beta-propeller protein</fullName>
    </recommendedName>
</protein>
<dbReference type="PROSITE" id="PS51257">
    <property type="entry name" value="PROKAR_LIPOPROTEIN"/>
    <property type="match status" value="1"/>
</dbReference>
<dbReference type="InterPro" id="IPR011042">
    <property type="entry name" value="6-blade_b-propeller_TolB-like"/>
</dbReference>
<sequence length="399" mass="45847">MKKYSFLIAVLALWFSCDSKKSSEIEFTQELNYEFRKIDSLTVKDILARVFLYQGSQSDQYVFRDMASSQVFIFNKDGQLVDQWEKEGDVPGRFGMASSNFSFGKNGKIVVADIMHGLKVLEMDGEVVQDFRIFQDQVSLGSAISLFDSEQLIEKNGKEYLLYSLDIIEEYDGKYDPDFLKERKNVLMTDIQTNETKKLISFPESSQFLNGNVFYFRDFRPIFHFDQKSNLLYLMFKGEPTLYIYDWADETPKLIESIGLELEGFETHPGFEEGSIELGKINSFEKRPYASSIINLAQYGEDLLITYSPSPKDKGAIALVVAGDAPDETKERLSEEAKMRTVLRKPNGEMIPVNLPKMYQNGFMVENGKIVWMKKPDPNIEAEEFTVYWGKLVPVESQD</sequence>
<dbReference type="Proteomes" id="UP000664480">
    <property type="component" value="Unassembled WGS sequence"/>
</dbReference>
<name>A0ABS3CBP4_9BACT</name>
<evidence type="ECO:0008006" key="3">
    <source>
        <dbReference type="Google" id="ProtNLM"/>
    </source>
</evidence>
<dbReference type="EMBL" id="JAFKCU010000001">
    <property type="protein sequence ID" value="MBN7813956.1"/>
    <property type="molecule type" value="Genomic_DNA"/>
</dbReference>